<keyword evidence="2" id="KW-0732">Signal</keyword>
<gene>
    <name evidence="3" type="ORF">NYPRO_LOCUS9972</name>
</gene>
<feature type="chain" id="PRO_5032956307" evidence="2">
    <location>
        <begin position="46"/>
        <end position="326"/>
    </location>
</feature>
<name>A0A811YIL5_NYCPR</name>
<evidence type="ECO:0000313" key="4">
    <source>
        <dbReference type="Proteomes" id="UP000645828"/>
    </source>
</evidence>
<proteinExistence type="predicted"/>
<sequence length="326" mass="34475">MPAAQHKLCLLILTAPGSGQEPRRHVDTQLSLFLSLALMSPPCQAMPCPSPFPTAPPARRPQVGPWVTAGHPRVSLPPLCTSNPVSHGIPLFWGQDPRSIGPSHPTGSPPSSAHTAPSCARPEASRSPLVAPSAPGPRACVLAVPHVWNAFPSPLHLRLGLSLGSLLSPQQFWRQFFVDSSEICSTNKPHCPLEGGSLLEHLLGAPGSCRLLSIPSDPDDSSGGRNIWSHSIDEPDVTQLEGGGAGSHPQAQLGLQGHTHDADDGLMPDIFMQIIETPSDTSPGCPDMEMLTVAPCLKMKAGCGMMPTVCSSFPFWGVREKTKPTS</sequence>
<evidence type="ECO:0000313" key="3">
    <source>
        <dbReference type="EMBL" id="CAD7677176.1"/>
    </source>
</evidence>
<protein>
    <submittedName>
        <fullName evidence="3">(raccoon dog) hypothetical protein</fullName>
    </submittedName>
</protein>
<dbReference type="Proteomes" id="UP000645828">
    <property type="component" value="Unassembled WGS sequence"/>
</dbReference>
<feature type="region of interest" description="Disordered" evidence="1">
    <location>
        <begin position="96"/>
        <end position="131"/>
    </location>
</feature>
<dbReference type="EMBL" id="CAJHUB010000678">
    <property type="protein sequence ID" value="CAD7677176.1"/>
    <property type="molecule type" value="Genomic_DNA"/>
</dbReference>
<accession>A0A811YIL5</accession>
<keyword evidence="4" id="KW-1185">Reference proteome</keyword>
<reference evidence="3" key="1">
    <citation type="submission" date="2020-12" db="EMBL/GenBank/DDBJ databases">
        <authorList>
            <consortium name="Molecular Ecology Group"/>
        </authorList>
    </citation>
    <scope>NUCLEOTIDE SEQUENCE</scope>
    <source>
        <strain evidence="3">TBG_1078</strain>
    </source>
</reference>
<feature type="compositionally biased region" description="Low complexity" evidence="1">
    <location>
        <begin position="101"/>
        <end position="118"/>
    </location>
</feature>
<evidence type="ECO:0000256" key="2">
    <source>
        <dbReference type="SAM" id="SignalP"/>
    </source>
</evidence>
<comment type="caution">
    <text evidence="3">The sequence shown here is derived from an EMBL/GenBank/DDBJ whole genome shotgun (WGS) entry which is preliminary data.</text>
</comment>
<dbReference type="AlphaFoldDB" id="A0A811YIL5"/>
<evidence type="ECO:0000256" key="1">
    <source>
        <dbReference type="SAM" id="MobiDB-lite"/>
    </source>
</evidence>
<feature type="signal peptide" evidence="2">
    <location>
        <begin position="1"/>
        <end position="45"/>
    </location>
</feature>
<organism evidence="3 4">
    <name type="scientific">Nyctereutes procyonoides</name>
    <name type="common">Raccoon dog</name>
    <name type="synonym">Canis procyonoides</name>
    <dbReference type="NCBI Taxonomy" id="34880"/>
    <lineage>
        <taxon>Eukaryota</taxon>
        <taxon>Metazoa</taxon>
        <taxon>Chordata</taxon>
        <taxon>Craniata</taxon>
        <taxon>Vertebrata</taxon>
        <taxon>Euteleostomi</taxon>
        <taxon>Mammalia</taxon>
        <taxon>Eutheria</taxon>
        <taxon>Laurasiatheria</taxon>
        <taxon>Carnivora</taxon>
        <taxon>Caniformia</taxon>
        <taxon>Canidae</taxon>
        <taxon>Nyctereutes</taxon>
    </lineage>
</organism>
<feature type="region of interest" description="Disordered" evidence="1">
    <location>
        <begin position="241"/>
        <end position="260"/>
    </location>
</feature>